<evidence type="ECO:0000313" key="1">
    <source>
        <dbReference type="EMBL" id="HBH1544423.1"/>
    </source>
</evidence>
<gene>
    <name evidence="1" type="ORF">KRM00_003973</name>
</gene>
<sequence>MNSWLKEECVLPDELIFPIYGLFSTIKELKKFYSKILTYDFKIKLSKHYIYLLHIGAFIELNLSENIFEQLKKQNIFNWSFFEKLDCTNIYYNLIVQLFLSLKDTIENLDQTTDKNKKKYIRKNIRRAKNKAIISFLFIFKKMYINGRSNELSEKEKKEKDSLNNLDNYCSLIKNIEKDIFNNNKEKAIY</sequence>
<reference evidence="1" key="1">
    <citation type="journal article" date="2018" name="Genome Biol.">
        <title>SKESA: strategic k-mer extension for scrupulous assemblies.</title>
        <authorList>
            <person name="Souvorov A."/>
            <person name="Agarwala R."/>
            <person name="Lipman D.J."/>
        </authorList>
    </citation>
    <scope>NUCLEOTIDE SEQUENCE</scope>
    <source>
        <strain evidence="1">HN1000</strain>
    </source>
</reference>
<dbReference type="Proteomes" id="UP000878956">
    <property type="component" value="Unassembled WGS sequence"/>
</dbReference>
<protein>
    <submittedName>
        <fullName evidence="1">Uncharacterized protein</fullName>
    </submittedName>
</protein>
<accession>A0AAN5VRH1</accession>
<name>A0AAN5VRH1_CLODI</name>
<dbReference type="AlphaFoldDB" id="A0AAN5VRH1"/>
<evidence type="ECO:0000313" key="2">
    <source>
        <dbReference type="Proteomes" id="UP000878956"/>
    </source>
</evidence>
<dbReference type="EMBL" id="DAEPXK010000081">
    <property type="protein sequence ID" value="HBH1544423.1"/>
    <property type="molecule type" value="Genomic_DNA"/>
</dbReference>
<reference evidence="1" key="2">
    <citation type="submission" date="2021-06" db="EMBL/GenBank/DDBJ databases">
        <authorList>
            <consortium name="NCBI Pathogen Detection Project"/>
        </authorList>
    </citation>
    <scope>NUCLEOTIDE SEQUENCE</scope>
    <source>
        <strain evidence="1">HN1000</strain>
    </source>
</reference>
<proteinExistence type="predicted"/>
<comment type="caution">
    <text evidence="1">The sequence shown here is derived from an EMBL/GenBank/DDBJ whole genome shotgun (WGS) entry which is preliminary data.</text>
</comment>
<organism evidence="1 2">
    <name type="scientific">Clostridioides difficile</name>
    <name type="common">Peptoclostridium difficile</name>
    <dbReference type="NCBI Taxonomy" id="1496"/>
    <lineage>
        <taxon>Bacteria</taxon>
        <taxon>Bacillati</taxon>
        <taxon>Bacillota</taxon>
        <taxon>Clostridia</taxon>
        <taxon>Peptostreptococcales</taxon>
        <taxon>Peptostreptococcaceae</taxon>
        <taxon>Clostridioides</taxon>
    </lineage>
</organism>